<dbReference type="Proteomes" id="UP000007076">
    <property type="component" value="Chromosome"/>
</dbReference>
<dbReference type="eggNOG" id="COG1434">
    <property type="taxonomic scope" value="Bacteria"/>
</dbReference>
<name>E4NJT0_KITSK</name>
<evidence type="ECO:0000313" key="3">
    <source>
        <dbReference type="Proteomes" id="UP000007076"/>
    </source>
</evidence>
<accession>E4NJT0</accession>
<dbReference type="InterPro" id="IPR014729">
    <property type="entry name" value="Rossmann-like_a/b/a_fold"/>
</dbReference>
<feature type="domain" description="DUF218" evidence="1">
    <location>
        <begin position="69"/>
        <end position="184"/>
    </location>
</feature>
<evidence type="ECO:0000259" key="1">
    <source>
        <dbReference type="Pfam" id="PF02698"/>
    </source>
</evidence>
<dbReference type="InterPro" id="IPR051599">
    <property type="entry name" value="Cell_Envelope_Assoc"/>
</dbReference>
<dbReference type="InterPro" id="IPR003848">
    <property type="entry name" value="DUF218"/>
</dbReference>
<dbReference type="PANTHER" id="PTHR30336">
    <property type="entry name" value="INNER MEMBRANE PROTEIN, PROBABLE PERMEASE"/>
    <property type="match status" value="1"/>
</dbReference>
<dbReference type="PANTHER" id="PTHR30336:SF20">
    <property type="entry name" value="DUF218 DOMAIN-CONTAINING PROTEIN"/>
    <property type="match status" value="1"/>
</dbReference>
<keyword evidence="3" id="KW-1185">Reference proteome</keyword>
<sequence>MSVTGWWAVTRVPGAGAPRRRVRHVRRGTVAAAAGVTGAAALAWGEWLNRRWSRTLVGTGGDGGGVRTAVVVLGYRNPGATANPVNRWRVRAGIRSVPADGAPGTRLILSGGPTGHGTTEARLMADYATSVLGFDGAVLLEERSTNTWENITHVIPLLEDADRIKLVSQPAHALKARAYLRRQRPDLARRLVRADDYRPGEWTLVKPLLALHGLRALRGLAPAERKARRR</sequence>
<dbReference type="GO" id="GO:0005886">
    <property type="term" value="C:plasma membrane"/>
    <property type="evidence" value="ECO:0007669"/>
    <property type="project" value="TreeGrafter"/>
</dbReference>
<dbReference type="Pfam" id="PF02698">
    <property type="entry name" value="DUF218"/>
    <property type="match status" value="1"/>
</dbReference>
<dbReference type="Gene3D" id="3.40.50.620">
    <property type="entry name" value="HUPs"/>
    <property type="match status" value="1"/>
</dbReference>
<dbReference type="EMBL" id="AP010968">
    <property type="protein sequence ID" value="BAJ33228.1"/>
    <property type="molecule type" value="Genomic_DNA"/>
</dbReference>
<dbReference type="CDD" id="cd06259">
    <property type="entry name" value="YdcF-like"/>
    <property type="match status" value="1"/>
</dbReference>
<gene>
    <name evidence="2" type="ordered locus">KSE_74730</name>
</gene>
<proteinExistence type="predicted"/>
<organism evidence="2 3">
    <name type="scientific">Kitasatospora setae (strain ATCC 33774 / DSM 43861 / JCM 3304 / KCC A-0304 / NBRC 14216 / KM-6054)</name>
    <name type="common">Streptomyces setae</name>
    <dbReference type="NCBI Taxonomy" id="452652"/>
    <lineage>
        <taxon>Bacteria</taxon>
        <taxon>Bacillati</taxon>
        <taxon>Actinomycetota</taxon>
        <taxon>Actinomycetes</taxon>
        <taxon>Kitasatosporales</taxon>
        <taxon>Streptomycetaceae</taxon>
        <taxon>Kitasatospora</taxon>
    </lineage>
</organism>
<dbReference type="PATRIC" id="fig|452652.3.peg.7521"/>
<dbReference type="AlphaFoldDB" id="E4NJT0"/>
<dbReference type="HOGENOM" id="CLU_096442_1_0_11"/>
<dbReference type="STRING" id="452652.KSE_74730"/>
<evidence type="ECO:0000313" key="2">
    <source>
        <dbReference type="EMBL" id="BAJ33228.1"/>
    </source>
</evidence>
<protein>
    <recommendedName>
        <fullName evidence="1">DUF218 domain-containing protein</fullName>
    </recommendedName>
</protein>
<dbReference type="KEGG" id="ksk:KSE_74730"/>
<reference evidence="2 3" key="1">
    <citation type="journal article" date="2010" name="DNA Res.">
        <title>Genome sequence of Kitasatospora setae NBRC 14216T: an evolutionary snapshot of the family Streptomycetaceae.</title>
        <authorList>
            <person name="Ichikawa N."/>
            <person name="Oguchi A."/>
            <person name="Ikeda H."/>
            <person name="Ishikawa J."/>
            <person name="Kitani S."/>
            <person name="Watanabe Y."/>
            <person name="Nakamura S."/>
            <person name="Katano Y."/>
            <person name="Kishi E."/>
            <person name="Sasagawa M."/>
            <person name="Ankai A."/>
            <person name="Fukui S."/>
            <person name="Hashimoto Y."/>
            <person name="Kamata S."/>
            <person name="Otoguro M."/>
            <person name="Tanikawa S."/>
            <person name="Nihira T."/>
            <person name="Horinouchi S."/>
            <person name="Ohnishi Y."/>
            <person name="Hayakawa M."/>
            <person name="Kuzuyama T."/>
            <person name="Arisawa A."/>
            <person name="Nomoto F."/>
            <person name="Miura H."/>
            <person name="Takahashi Y."/>
            <person name="Fujita N."/>
        </authorList>
    </citation>
    <scope>NUCLEOTIDE SEQUENCE [LARGE SCALE GENOMIC DNA]</scope>
    <source>
        <strain evidence="3">ATCC 33774 / DSM 43861 / JCM 3304 / KCC A-0304 / NBRC 14216 / KM-6054</strain>
    </source>
</reference>